<dbReference type="InterPro" id="IPR003439">
    <property type="entry name" value="ABC_transporter-like_ATP-bd"/>
</dbReference>
<name>A0A9D1PWS6_9BACT</name>
<dbReference type="Proteomes" id="UP000886752">
    <property type="component" value="Unassembled WGS sequence"/>
</dbReference>
<keyword evidence="2" id="KW-0547">Nucleotide-binding</keyword>
<dbReference type="AlphaFoldDB" id="A0A9D1PWS6"/>
<evidence type="ECO:0000313" key="5">
    <source>
        <dbReference type="EMBL" id="HIW00985.1"/>
    </source>
</evidence>
<organism evidence="5 6">
    <name type="scientific">Candidatus Desulfovibrio intestinipullorum</name>
    <dbReference type="NCBI Taxonomy" id="2838536"/>
    <lineage>
        <taxon>Bacteria</taxon>
        <taxon>Pseudomonadati</taxon>
        <taxon>Thermodesulfobacteriota</taxon>
        <taxon>Desulfovibrionia</taxon>
        <taxon>Desulfovibrionales</taxon>
        <taxon>Desulfovibrionaceae</taxon>
        <taxon>Desulfovibrio</taxon>
    </lineage>
</organism>
<reference evidence="5" key="2">
    <citation type="submission" date="2021-04" db="EMBL/GenBank/DDBJ databases">
        <authorList>
            <person name="Gilroy R."/>
        </authorList>
    </citation>
    <scope>NUCLEOTIDE SEQUENCE</scope>
    <source>
        <strain evidence="5">ChiHecec2B26-446</strain>
    </source>
</reference>
<dbReference type="GO" id="GO:0005524">
    <property type="term" value="F:ATP binding"/>
    <property type="evidence" value="ECO:0007669"/>
    <property type="project" value="UniProtKB-KW"/>
</dbReference>
<keyword evidence="3 5" id="KW-0067">ATP-binding</keyword>
<feature type="domain" description="ABC transporter" evidence="4">
    <location>
        <begin position="7"/>
        <end position="244"/>
    </location>
</feature>
<keyword evidence="1" id="KW-0813">Transport</keyword>
<evidence type="ECO:0000256" key="3">
    <source>
        <dbReference type="ARBA" id="ARBA00022840"/>
    </source>
</evidence>
<accession>A0A9D1PWS6</accession>
<dbReference type="PROSITE" id="PS50893">
    <property type="entry name" value="ABC_TRANSPORTER_2"/>
    <property type="match status" value="1"/>
</dbReference>
<dbReference type="Gene3D" id="3.40.50.300">
    <property type="entry name" value="P-loop containing nucleotide triphosphate hydrolases"/>
    <property type="match status" value="1"/>
</dbReference>
<evidence type="ECO:0000256" key="2">
    <source>
        <dbReference type="ARBA" id="ARBA00022741"/>
    </source>
</evidence>
<reference evidence="5" key="1">
    <citation type="journal article" date="2021" name="PeerJ">
        <title>Extensive microbial diversity within the chicken gut microbiome revealed by metagenomics and culture.</title>
        <authorList>
            <person name="Gilroy R."/>
            <person name="Ravi A."/>
            <person name="Getino M."/>
            <person name="Pursley I."/>
            <person name="Horton D.L."/>
            <person name="Alikhan N.F."/>
            <person name="Baker D."/>
            <person name="Gharbi K."/>
            <person name="Hall N."/>
            <person name="Watson M."/>
            <person name="Adriaenssens E.M."/>
            <person name="Foster-Nyarko E."/>
            <person name="Jarju S."/>
            <person name="Secka A."/>
            <person name="Antonio M."/>
            <person name="Oren A."/>
            <person name="Chaudhuri R.R."/>
            <person name="La Ragione R."/>
            <person name="Hildebrand F."/>
            <person name="Pallen M.J."/>
        </authorList>
    </citation>
    <scope>NUCLEOTIDE SEQUENCE</scope>
    <source>
        <strain evidence="5">ChiHecec2B26-446</strain>
    </source>
</reference>
<dbReference type="PANTHER" id="PTHR43023:SF3">
    <property type="entry name" value="PROTEIN TRIGALACTOSYLDIACYLGLYCEROL 3, CHLOROPLASTIC"/>
    <property type="match status" value="1"/>
</dbReference>
<evidence type="ECO:0000259" key="4">
    <source>
        <dbReference type="PROSITE" id="PS50893"/>
    </source>
</evidence>
<comment type="caution">
    <text evidence="5">The sequence shown here is derived from an EMBL/GenBank/DDBJ whole genome shotgun (WGS) entry which is preliminary data.</text>
</comment>
<sequence length="275" mass="29751">MTTSWDIQINNLKAGYGDHVVLENVTGLLPAGAVSVILGGSGCGKSTLLRQIIGLSTPMAGELIVGGQDITRLKSREYRRLRRNMGVLFQDGALLGALTLAQNVVLPLSEHLSLTRQELRSEALRVLRMVDLEEFADYYPNELSGGMRKRAGLARAIVAEPKILLCDEPTSGLDPITAARMDELLLAMNRHFPDMTIVVVSHDLASLWTIADQVLVIREGRSVFCGTPSALKESTDPYLVQFLNRSAESSSGAAESGHAAMDPAVRARVDAWLAS</sequence>
<gene>
    <name evidence="5" type="ORF">H9894_07335</name>
</gene>
<evidence type="ECO:0000313" key="6">
    <source>
        <dbReference type="Proteomes" id="UP000886752"/>
    </source>
</evidence>
<dbReference type="SUPFAM" id="SSF52540">
    <property type="entry name" value="P-loop containing nucleoside triphosphate hydrolases"/>
    <property type="match status" value="1"/>
</dbReference>
<dbReference type="PROSITE" id="PS00211">
    <property type="entry name" value="ABC_TRANSPORTER_1"/>
    <property type="match status" value="1"/>
</dbReference>
<dbReference type="PANTHER" id="PTHR43023">
    <property type="entry name" value="PROTEIN TRIGALACTOSYLDIACYLGLYCEROL 3, CHLOROPLASTIC"/>
    <property type="match status" value="1"/>
</dbReference>
<dbReference type="InterPro" id="IPR003593">
    <property type="entry name" value="AAA+_ATPase"/>
</dbReference>
<dbReference type="InterPro" id="IPR017871">
    <property type="entry name" value="ABC_transporter-like_CS"/>
</dbReference>
<dbReference type="EMBL" id="DXHV01000069">
    <property type="protein sequence ID" value="HIW00985.1"/>
    <property type="molecule type" value="Genomic_DNA"/>
</dbReference>
<proteinExistence type="predicted"/>
<dbReference type="SMART" id="SM00382">
    <property type="entry name" value="AAA"/>
    <property type="match status" value="1"/>
</dbReference>
<protein>
    <submittedName>
        <fullName evidence="5">ATP-binding cassette domain-containing protein</fullName>
    </submittedName>
</protein>
<dbReference type="Pfam" id="PF00005">
    <property type="entry name" value="ABC_tran"/>
    <property type="match status" value="1"/>
</dbReference>
<dbReference type="InterPro" id="IPR027417">
    <property type="entry name" value="P-loop_NTPase"/>
</dbReference>
<dbReference type="GO" id="GO:0016887">
    <property type="term" value="F:ATP hydrolysis activity"/>
    <property type="evidence" value="ECO:0007669"/>
    <property type="project" value="InterPro"/>
</dbReference>
<evidence type="ECO:0000256" key="1">
    <source>
        <dbReference type="ARBA" id="ARBA00022448"/>
    </source>
</evidence>